<dbReference type="AlphaFoldDB" id="A0A9P6B6K6"/>
<feature type="coiled-coil region" evidence="1">
    <location>
        <begin position="199"/>
        <end position="254"/>
    </location>
</feature>
<protein>
    <submittedName>
        <fullName evidence="3">Uncharacterized protein</fullName>
    </submittedName>
</protein>
<dbReference type="Proteomes" id="UP000886523">
    <property type="component" value="Unassembled WGS sequence"/>
</dbReference>
<feature type="region of interest" description="Disordered" evidence="2">
    <location>
        <begin position="102"/>
        <end position="154"/>
    </location>
</feature>
<keyword evidence="4" id="KW-1185">Reference proteome</keyword>
<accession>A0A9P6B6K6</accession>
<organism evidence="3 4">
    <name type="scientific">Hydnum rufescens UP504</name>
    <dbReference type="NCBI Taxonomy" id="1448309"/>
    <lineage>
        <taxon>Eukaryota</taxon>
        <taxon>Fungi</taxon>
        <taxon>Dikarya</taxon>
        <taxon>Basidiomycota</taxon>
        <taxon>Agaricomycotina</taxon>
        <taxon>Agaricomycetes</taxon>
        <taxon>Cantharellales</taxon>
        <taxon>Hydnaceae</taxon>
        <taxon>Hydnum</taxon>
    </lineage>
</organism>
<keyword evidence="1" id="KW-0175">Coiled coil</keyword>
<feature type="compositionally biased region" description="Basic residues" evidence="2">
    <location>
        <begin position="108"/>
        <end position="125"/>
    </location>
</feature>
<dbReference type="Gene3D" id="1.20.5.340">
    <property type="match status" value="1"/>
</dbReference>
<proteinExistence type="predicted"/>
<reference evidence="3" key="1">
    <citation type="journal article" date="2020" name="Nat. Commun.">
        <title>Large-scale genome sequencing of mycorrhizal fungi provides insights into the early evolution of symbiotic traits.</title>
        <authorList>
            <person name="Miyauchi S."/>
            <person name="Kiss E."/>
            <person name="Kuo A."/>
            <person name="Drula E."/>
            <person name="Kohler A."/>
            <person name="Sanchez-Garcia M."/>
            <person name="Morin E."/>
            <person name="Andreopoulos B."/>
            <person name="Barry K.W."/>
            <person name="Bonito G."/>
            <person name="Buee M."/>
            <person name="Carver A."/>
            <person name="Chen C."/>
            <person name="Cichocki N."/>
            <person name="Clum A."/>
            <person name="Culley D."/>
            <person name="Crous P.W."/>
            <person name="Fauchery L."/>
            <person name="Girlanda M."/>
            <person name="Hayes R.D."/>
            <person name="Keri Z."/>
            <person name="LaButti K."/>
            <person name="Lipzen A."/>
            <person name="Lombard V."/>
            <person name="Magnuson J."/>
            <person name="Maillard F."/>
            <person name="Murat C."/>
            <person name="Nolan M."/>
            <person name="Ohm R.A."/>
            <person name="Pangilinan J."/>
            <person name="Pereira M.F."/>
            <person name="Perotto S."/>
            <person name="Peter M."/>
            <person name="Pfister S."/>
            <person name="Riley R."/>
            <person name="Sitrit Y."/>
            <person name="Stielow J.B."/>
            <person name="Szollosi G."/>
            <person name="Zifcakova L."/>
            <person name="Stursova M."/>
            <person name="Spatafora J.W."/>
            <person name="Tedersoo L."/>
            <person name="Vaario L.M."/>
            <person name="Yamada A."/>
            <person name="Yan M."/>
            <person name="Wang P."/>
            <person name="Xu J."/>
            <person name="Bruns T."/>
            <person name="Baldrian P."/>
            <person name="Vilgalys R."/>
            <person name="Dunand C."/>
            <person name="Henrissat B."/>
            <person name="Grigoriev I.V."/>
            <person name="Hibbett D."/>
            <person name="Nagy L.G."/>
            <person name="Martin F.M."/>
        </authorList>
    </citation>
    <scope>NUCLEOTIDE SEQUENCE</scope>
    <source>
        <strain evidence="3">UP504</strain>
    </source>
</reference>
<feature type="compositionally biased region" description="Low complexity" evidence="2">
    <location>
        <begin position="138"/>
        <end position="154"/>
    </location>
</feature>
<evidence type="ECO:0000256" key="1">
    <source>
        <dbReference type="SAM" id="Coils"/>
    </source>
</evidence>
<evidence type="ECO:0000313" key="3">
    <source>
        <dbReference type="EMBL" id="KAF9518683.1"/>
    </source>
</evidence>
<comment type="caution">
    <text evidence="3">The sequence shown here is derived from an EMBL/GenBank/DDBJ whole genome shotgun (WGS) entry which is preliminary data.</text>
</comment>
<sequence>MEVTTHYDASLNSNGRALVQYGVNVLKDHFKSRLDLDLDTTQLQADIITKPHGSTSCTLEAPTKSPPRHPPVLIRYSTPKGVNPLAEKITDLNFQRLLDAEETEHENKNKRKNKNKNKNKNKKGKGTPQFPDSSNVGLSISPLLDSHPSPSSLSPVQATQVILSSAPLIDFSTINATFEEFKYKQEEQGNKIAGLTNVIVDLQNTNADLAKRNVELQGTIADLQGTIADLQDDCMELHNDNEGLRSRIRKVEEESKASIRDSQKRNDMLERDSRHVKQTLNLTTMAVAGDRHAVTRIRLRILADLALRIYNPEGLDLLPGENLVTFM</sequence>
<name>A0A9P6B6K6_9AGAM</name>
<evidence type="ECO:0000256" key="2">
    <source>
        <dbReference type="SAM" id="MobiDB-lite"/>
    </source>
</evidence>
<gene>
    <name evidence="3" type="ORF">BS47DRAFT_1388848</name>
</gene>
<evidence type="ECO:0000313" key="4">
    <source>
        <dbReference type="Proteomes" id="UP000886523"/>
    </source>
</evidence>
<dbReference type="EMBL" id="MU128923">
    <property type="protein sequence ID" value="KAF9518683.1"/>
    <property type="molecule type" value="Genomic_DNA"/>
</dbReference>